<evidence type="ECO:0000313" key="11">
    <source>
        <dbReference type="Proteomes" id="UP000254956"/>
    </source>
</evidence>
<evidence type="ECO:0000256" key="2">
    <source>
        <dbReference type="ARBA" id="ARBA00022475"/>
    </source>
</evidence>
<dbReference type="PANTHER" id="PTHR30509">
    <property type="entry name" value="P-HYDROXYBENZOIC ACID EFFLUX PUMP SUBUNIT-RELATED"/>
    <property type="match status" value="1"/>
</dbReference>
<dbReference type="EMBL" id="UGZE01000001">
    <property type="protein sequence ID" value="SUJ10598.1"/>
    <property type="molecule type" value="Genomic_DNA"/>
</dbReference>
<reference evidence="10 11" key="1">
    <citation type="submission" date="2018-06" db="EMBL/GenBank/DDBJ databases">
        <authorList>
            <consortium name="Pathogen Informatics"/>
            <person name="Doyle S."/>
        </authorList>
    </citation>
    <scope>NUCLEOTIDE SEQUENCE [LARGE SCALE GENOMIC DNA]</scope>
    <source>
        <strain evidence="10 11">NCTC12413</strain>
    </source>
</reference>
<dbReference type="InterPro" id="IPR049453">
    <property type="entry name" value="Memb_transporter_dom"/>
</dbReference>
<comment type="similarity">
    <text evidence="6">Belongs to the YccS/YhfK family.</text>
</comment>
<dbReference type="PANTHER" id="PTHR30509:SF9">
    <property type="entry name" value="MULTIDRUG RESISTANCE PROTEIN MDTO"/>
    <property type="match status" value="1"/>
</dbReference>
<evidence type="ECO:0000256" key="7">
    <source>
        <dbReference type="SAM" id="Phobius"/>
    </source>
</evidence>
<accession>A0A380C2J8</accession>
<dbReference type="Proteomes" id="UP000321598">
    <property type="component" value="Unassembled WGS sequence"/>
</dbReference>
<evidence type="ECO:0000256" key="4">
    <source>
        <dbReference type="ARBA" id="ARBA00022989"/>
    </source>
</evidence>
<evidence type="ECO:0000259" key="8">
    <source>
        <dbReference type="Pfam" id="PF13515"/>
    </source>
</evidence>
<dbReference type="InterPro" id="IPR036259">
    <property type="entry name" value="MFS_trans_sf"/>
</dbReference>
<gene>
    <name evidence="10" type="primary">yccS</name>
    <name evidence="10" type="ORF">NCTC12413_00482</name>
    <name evidence="9" type="ORF">SAR03_22430</name>
</gene>
<comment type="subcellular location">
    <subcellularLocation>
        <location evidence="1">Cell membrane</location>
        <topology evidence="1">Multi-pass membrane protein</topology>
    </subcellularLocation>
</comment>
<keyword evidence="5 7" id="KW-0472">Membrane</keyword>
<dbReference type="OrthoDB" id="581879at2"/>
<dbReference type="GO" id="GO:0005886">
    <property type="term" value="C:plasma membrane"/>
    <property type="evidence" value="ECO:0007669"/>
    <property type="project" value="UniProtKB-SubCell"/>
</dbReference>
<dbReference type="AlphaFoldDB" id="A0A380C2J8"/>
<dbReference type="Pfam" id="PF13515">
    <property type="entry name" value="FUSC_2"/>
    <property type="match status" value="1"/>
</dbReference>
<feature type="transmembrane region" description="Helical" evidence="7">
    <location>
        <begin position="391"/>
        <end position="416"/>
    </location>
</feature>
<sequence>MLNYLQSLMRFNTMKIDIGKGLRQAILMFIPLMIGYLVDYFSIGLLIATGTLAHIYVFGGSVRSKLRIVLLTTCGLSIAMVLGSLTVNQPLIFGGLLLAVTVIPYYIFSALNIPGPSSTFFIVAFSLPINLPYAPEEALTRGVAMFIGGLLATVVVVITIILTKESAESTAIKSDYKMIKTLIHSFNDRDAFGTVSPKAVVSFRYTDNQLITASGKKSKESSKFQRILLLHTLAQGIYSELLELNGKDSRPLPNEIKEMADYIIDMVLSDGKTDAKWSKEIAVASEYQNLVDYIFKVDEIINANADRVEHEVDIRVSIYGQRIIENLTLDSYVFRNTLRYTIIMAIAVFVALMFDFDKAYWIPLSAHTVLIGATTVHSFERAGSRSIGTIIGVLILSLILLSTPPIPVAIILLTLAAGVTEIFVGANYSFAVIFITIQVILLNGLASNHLTILIALPRIIDVIVGVVIAVIGLLILGRKTASSMLPETIADVVRDEAKVFHYLFSENGYHSVKQDKKEMVLLSVKLNNMIQVYNSANGEVATNKKRVRYHYPSIYALEEISFMLKRALNNAQREHIDDLKMGKYLVIFENIAKHFETGKHIEKQHLPELPQYVYIQTALNNIQNNCAESRESISSIETK</sequence>
<evidence type="ECO:0000313" key="12">
    <source>
        <dbReference type="Proteomes" id="UP000321598"/>
    </source>
</evidence>
<feature type="transmembrane region" description="Helical" evidence="7">
    <location>
        <begin position="360"/>
        <end position="379"/>
    </location>
</feature>
<dbReference type="Proteomes" id="UP000254956">
    <property type="component" value="Unassembled WGS sequence"/>
</dbReference>
<keyword evidence="12" id="KW-1185">Reference proteome</keyword>
<evidence type="ECO:0000256" key="1">
    <source>
        <dbReference type="ARBA" id="ARBA00004651"/>
    </source>
</evidence>
<feature type="transmembrane region" description="Helical" evidence="7">
    <location>
        <begin position="428"/>
        <end position="446"/>
    </location>
</feature>
<name>A0A380C2J8_9STAP</name>
<feature type="domain" description="Integral membrane bound transporter" evidence="8">
    <location>
        <begin position="346"/>
        <end position="471"/>
    </location>
</feature>
<keyword evidence="4 7" id="KW-1133">Transmembrane helix</keyword>
<feature type="transmembrane region" description="Helical" evidence="7">
    <location>
        <begin position="337"/>
        <end position="354"/>
    </location>
</feature>
<dbReference type="STRING" id="1212545.SARL_09207"/>
<evidence type="ECO:0000256" key="6">
    <source>
        <dbReference type="ARBA" id="ARBA00043993"/>
    </source>
</evidence>
<dbReference type="RefSeq" id="WP_103388729.1">
    <property type="nucleotide sequence ID" value="NZ_BKAV01000029.1"/>
</dbReference>
<evidence type="ECO:0000313" key="9">
    <source>
        <dbReference type="EMBL" id="GEQ01206.1"/>
    </source>
</evidence>
<keyword evidence="2" id="KW-1003">Cell membrane</keyword>
<dbReference type="EMBL" id="BKAV01000029">
    <property type="protein sequence ID" value="GEQ01206.1"/>
    <property type="molecule type" value="Genomic_DNA"/>
</dbReference>
<evidence type="ECO:0000256" key="3">
    <source>
        <dbReference type="ARBA" id="ARBA00022692"/>
    </source>
</evidence>
<evidence type="ECO:0000313" key="10">
    <source>
        <dbReference type="EMBL" id="SUJ10598.1"/>
    </source>
</evidence>
<proteinExistence type="inferred from homology"/>
<feature type="transmembrane region" description="Helical" evidence="7">
    <location>
        <begin position="21"/>
        <end position="37"/>
    </location>
</feature>
<feature type="transmembrane region" description="Helical" evidence="7">
    <location>
        <begin position="458"/>
        <end position="477"/>
    </location>
</feature>
<feature type="transmembrane region" description="Helical" evidence="7">
    <location>
        <begin position="143"/>
        <end position="163"/>
    </location>
</feature>
<feature type="transmembrane region" description="Helical" evidence="7">
    <location>
        <begin position="66"/>
        <end position="85"/>
    </location>
</feature>
<dbReference type="SUPFAM" id="SSF103473">
    <property type="entry name" value="MFS general substrate transporter"/>
    <property type="match status" value="1"/>
</dbReference>
<feature type="transmembrane region" description="Helical" evidence="7">
    <location>
        <begin position="91"/>
        <end position="108"/>
    </location>
</feature>
<protein>
    <submittedName>
        <fullName evidence="9">FUSC family protein</fullName>
    </submittedName>
    <submittedName>
        <fullName evidence="10">Integral membrane protein</fullName>
    </submittedName>
</protein>
<organism evidence="10 11">
    <name type="scientific">Staphylococcus arlettae</name>
    <dbReference type="NCBI Taxonomy" id="29378"/>
    <lineage>
        <taxon>Bacteria</taxon>
        <taxon>Bacillati</taxon>
        <taxon>Bacillota</taxon>
        <taxon>Bacilli</taxon>
        <taxon>Bacillales</taxon>
        <taxon>Staphylococcaceae</taxon>
        <taxon>Staphylococcus</taxon>
    </lineage>
</organism>
<reference evidence="9 12" key="2">
    <citation type="submission" date="2019-07" db="EMBL/GenBank/DDBJ databases">
        <title>Whole genome shotgun sequence of Staphylococcus arlettae NBRC 109765.</title>
        <authorList>
            <person name="Hosoyama A."/>
            <person name="Uohara A."/>
            <person name="Ohji S."/>
            <person name="Ichikawa N."/>
        </authorList>
    </citation>
    <scope>NUCLEOTIDE SEQUENCE [LARGE SCALE GENOMIC DNA]</scope>
    <source>
        <strain evidence="9 12">NBRC 109765</strain>
    </source>
</reference>
<keyword evidence="3 7" id="KW-0812">Transmembrane</keyword>
<evidence type="ECO:0000256" key="5">
    <source>
        <dbReference type="ARBA" id="ARBA00023136"/>
    </source>
</evidence>